<reference evidence="2 3" key="1">
    <citation type="submission" date="2020-02" db="EMBL/GenBank/DDBJ databases">
        <title>Geodermatophilus sabuli CPCC 205279 I12A-02694.</title>
        <authorList>
            <person name="Jiang Z."/>
        </authorList>
    </citation>
    <scope>NUCLEOTIDE SEQUENCE [LARGE SCALE GENOMIC DNA]</scope>
    <source>
        <strain evidence="2 3">I12A-02694</strain>
    </source>
</reference>
<evidence type="ECO:0000313" key="2">
    <source>
        <dbReference type="EMBL" id="NEK59125.1"/>
    </source>
</evidence>
<organism evidence="2 3">
    <name type="scientific">Geodermatophilus sabuli</name>
    <dbReference type="NCBI Taxonomy" id="1564158"/>
    <lineage>
        <taxon>Bacteria</taxon>
        <taxon>Bacillati</taxon>
        <taxon>Actinomycetota</taxon>
        <taxon>Actinomycetes</taxon>
        <taxon>Geodermatophilales</taxon>
        <taxon>Geodermatophilaceae</taxon>
        <taxon>Geodermatophilus</taxon>
    </lineage>
</organism>
<dbReference type="AlphaFoldDB" id="A0A7K3W2P3"/>
<gene>
    <name evidence="2" type="ORF">GCU56_14760</name>
</gene>
<evidence type="ECO:0000313" key="3">
    <source>
        <dbReference type="Proteomes" id="UP000470246"/>
    </source>
</evidence>
<dbReference type="SUPFAM" id="SSF55729">
    <property type="entry name" value="Acyl-CoA N-acyltransferases (Nat)"/>
    <property type="match status" value="1"/>
</dbReference>
<dbReference type="RefSeq" id="WP_163482480.1">
    <property type="nucleotide sequence ID" value="NZ_JAAGWF010000015.1"/>
</dbReference>
<feature type="region of interest" description="Disordered" evidence="1">
    <location>
        <begin position="239"/>
        <end position="258"/>
    </location>
</feature>
<comment type="caution">
    <text evidence="2">The sequence shown here is derived from an EMBL/GenBank/DDBJ whole genome shotgun (WGS) entry which is preliminary data.</text>
</comment>
<keyword evidence="3" id="KW-1185">Reference proteome</keyword>
<accession>A0A7K3W2P3</accession>
<protein>
    <submittedName>
        <fullName evidence="2">Uncharacterized protein</fullName>
    </submittedName>
</protein>
<dbReference type="EMBL" id="JAAGWF010000015">
    <property type="protein sequence ID" value="NEK59125.1"/>
    <property type="molecule type" value="Genomic_DNA"/>
</dbReference>
<name>A0A7K3W2P3_9ACTN</name>
<sequence>MTAALAGPATHPARAGQEAARATLLAVRRATRGTATGSAPLWWARLAERGPASAEHSLVAVASERFPDGTPVDLTALQSRGRRPAGWLVDLRYRTSDGAVVDIEVAGALAELCPPLWFAEVPHATSGVPAASLLAFRGSAFRPGSLVSPHQVATRGLQMTDRVGELRWWTRSGVVDTVTVAPEVRRRGVGRVLVTVAEALRVLRGWAPLRSDGRLTDAGAAWLATAPAHWSRRLAERTERLPDQDEAAAVPGGAGPLR</sequence>
<dbReference type="Proteomes" id="UP000470246">
    <property type="component" value="Unassembled WGS sequence"/>
</dbReference>
<dbReference type="InterPro" id="IPR016181">
    <property type="entry name" value="Acyl_CoA_acyltransferase"/>
</dbReference>
<proteinExistence type="predicted"/>
<evidence type="ECO:0000256" key="1">
    <source>
        <dbReference type="SAM" id="MobiDB-lite"/>
    </source>
</evidence>